<dbReference type="InterPro" id="IPR045023">
    <property type="entry name" value="FATA/B"/>
</dbReference>
<dbReference type="GO" id="GO:0016297">
    <property type="term" value="F:fatty acyl-[ACP] hydrolase activity"/>
    <property type="evidence" value="ECO:0007669"/>
    <property type="project" value="InterPro"/>
</dbReference>
<evidence type="ECO:0000313" key="11">
    <source>
        <dbReference type="Proteomes" id="UP000031189"/>
    </source>
</evidence>
<dbReference type="STRING" id="1577792.QX51_03550"/>
<evidence type="ECO:0000256" key="2">
    <source>
        <dbReference type="ARBA" id="ARBA00022516"/>
    </source>
</evidence>
<dbReference type="PANTHER" id="PTHR31727:SF6">
    <property type="entry name" value="OLEOYL-ACYL CARRIER PROTEIN THIOESTERASE 1, CHLOROPLASTIC"/>
    <property type="match status" value="1"/>
</dbReference>
<evidence type="ECO:0000256" key="7">
    <source>
        <dbReference type="ARBA" id="ARBA00023160"/>
    </source>
</evidence>
<keyword evidence="7" id="KW-0275">Fatty acid biosynthesis</keyword>
<dbReference type="Proteomes" id="UP000031189">
    <property type="component" value="Unassembled WGS sequence"/>
</dbReference>
<sequence>MERVFTKEYEVTYRDTDARGECFLTSYMNFMADCGLSQDEKYGFVIADMVKENHTWMLVDYEITIYKYVKYKEKLRAITYIEGMNKFYAVRYFKIYNDKDDLILEGKTLVILVDSKKRRPLSIPDEHYKAYGVEEKTPTIGRNKLKLSKCKNVDYKKEFNVRYSDIDLNLHVGNVTYLGWILETIPFEIMTDYKIYSVKIKYQKELTYGDKVSVKTEMEYNDNNISAYHEIINESEEVVALLETHWNEI</sequence>
<dbReference type="InterPro" id="IPR029069">
    <property type="entry name" value="HotDog_dom_sf"/>
</dbReference>
<evidence type="ECO:0000313" key="10">
    <source>
        <dbReference type="EMBL" id="KHS58300.1"/>
    </source>
</evidence>
<gene>
    <name evidence="10" type="ORF">QX51_03550</name>
</gene>
<keyword evidence="11" id="KW-1185">Reference proteome</keyword>
<evidence type="ECO:0000256" key="4">
    <source>
        <dbReference type="ARBA" id="ARBA00022832"/>
    </source>
</evidence>
<keyword evidence="4" id="KW-0276">Fatty acid metabolism</keyword>
<dbReference type="RefSeq" id="WP_039678540.1">
    <property type="nucleotide sequence ID" value="NZ_JAWGXO010000011.1"/>
</dbReference>
<dbReference type="OrthoDB" id="9801517at2"/>
<accession>A0A0B3WUQ1</accession>
<keyword evidence="5" id="KW-0809">Transit peptide</keyword>
<keyword evidence="3" id="KW-0378">Hydrolase</keyword>
<dbReference type="CDD" id="cd00586">
    <property type="entry name" value="4HBT"/>
    <property type="match status" value="2"/>
</dbReference>
<feature type="domain" description="Acyl-ACP thioesterase-like C-terminal" evidence="9">
    <location>
        <begin position="152"/>
        <end position="248"/>
    </location>
</feature>
<evidence type="ECO:0000259" key="9">
    <source>
        <dbReference type="Pfam" id="PF20791"/>
    </source>
</evidence>
<feature type="domain" description="Acyl-ACP thioesterase N-terminal hotdog" evidence="8">
    <location>
        <begin position="3"/>
        <end position="131"/>
    </location>
</feature>
<evidence type="ECO:0000256" key="5">
    <source>
        <dbReference type="ARBA" id="ARBA00022946"/>
    </source>
</evidence>
<dbReference type="GO" id="GO:0000036">
    <property type="term" value="F:acyl carrier activity"/>
    <property type="evidence" value="ECO:0007669"/>
    <property type="project" value="TreeGrafter"/>
</dbReference>
<protein>
    <recommendedName>
        <fullName evidence="12">Acyl-ACP thioesterase</fullName>
    </recommendedName>
</protein>
<evidence type="ECO:0008006" key="12">
    <source>
        <dbReference type="Google" id="ProtNLM"/>
    </source>
</evidence>
<dbReference type="InterPro" id="IPR049427">
    <property type="entry name" value="Acyl-ACP_TE_C"/>
</dbReference>
<evidence type="ECO:0000259" key="8">
    <source>
        <dbReference type="Pfam" id="PF01643"/>
    </source>
</evidence>
<name>A0A0B3WUQ1_9FIRM</name>
<dbReference type="Gene3D" id="3.10.129.10">
    <property type="entry name" value="Hotdog Thioesterase"/>
    <property type="match status" value="1"/>
</dbReference>
<proteinExistence type="inferred from homology"/>
<dbReference type="PANTHER" id="PTHR31727">
    <property type="entry name" value="OLEOYL-ACYL CARRIER PROTEIN THIOESTERASE 1, CHLOROPLASTIC"/>
    <property type="match status" value="1"/>
</dbReference>
<keyword evidence="6" id="KW-0443">Lipid metabolism</keyword>
<reference evidence="10 11" key="1">
    <citation type="submission" date="2014-12" db="EMBL/GenBank/DDBJ databases">
        <title>Draft genome sequence of Terrisporobacter sp. 08-306576, isolated from the blood culture of a bacteremia patient.</title>
        <authorList>
            <person name="Lund L.C."/>
            <person name="Sydenham T.V."/>
            <person name="Hogh S.V."/>
            <person name="Skov M.N."/>
            <person name="Kemp M."/>
            <person name="Justesen U.S."/>
        </authorList>
    </citation>
    <scope>NUCLEOTIDE SEQUENCE [LARGE SCALE GENOMIC DNA]</scope>
    <source>
        <strain evidence="10 11">08-306576</strain>
    </source>
</reference>
<dbReference type="InterPro" id="IPR002864">
    <property type="entry name" value="Acyl-ACP_thioesterase_NHD"/>
</dbReference>
<dbReference type="SUPFAM" id="SSF54637">
    <property type="entry name" value="Thioesterase/thiol ester dehydrase-isomerase"/>
    <property type="match status" value="2"/>
</dbReference>
<dbReference type="Pfam" id="PF01643">
    <property type="entry name" value="Acyl-ACP_TE"/>
    <property type="match status" value="1"/>
</dbReference>
<evidence type="ECO:0000256" key="1">
    <source>
        <dbReference type="ARBA" id="ARBA00006500"/>
    </source>
</evidence>
<comment type="similarity">
    <text evidence="1">Belongs to the acyl-ACP thioesterase family.</text>
</comment>
<evidence type="ECO:0000256" key="6">
    <source>
        <dbReference type="ARBA" id="ARBA00023098"/>
    </source>
</evidence>
<keyword evidence="2" id="KW-0444">Lipid biosynthesis</keyword>
<dbReference type="AlphaFoldDB" id="A0A0B3WUQ1"/>
<organism evidence="10 11">
    <name type="scientific">Terrisporobacter othiniensis</name>
    <dbReference type="NCBI Taxonomy" id="1577792"/>
    <lineage>
        <taxon>Bacteria</taxon>
        <taxon>Bacillati</taxon>
        <taxon>Bacillota</taxon>
        <taxon>Clostridia</taxon>
        <taxon>Peptostreptococcales</taxon>
        <taxon>Peptostreptococcaceae</taxon>
        <taxon>Terrisporobacter</taxon>
    </lineage>
</organism>
<dbReference type="EMBL" id="JWHR01000039">
    <property type="protein sequence ID" value="KHS58300.1"/>
    <property type="molecule type" value="Genomic_DNA"/>
</dbReference>
<evidence type="ECO:0000256" key="3">
    <source>
        <dbReference type="ARBA" id="ARBA00022801"/>
    </source>
</evidence>
<dbReference type="Pfam" id="PF20791">
    <property type="entry name" value="Acyl-ACP_TE_C"/>
    <property type="match status" value="1"/>
</dbReference>
<comment type="caution">
    <text evidence="10">The sequence shown here is derived from an EMBL/GenBank/DDBJ whole genome shotgun (WGS) entry which is preliminary data.</text>
</comment>